<accession>A0A5B7CUS9</accession>
<sequence>MLLSCYSHYSSSNEPRHSLMGKPRRLSEFRAGGCGRLGGGRSCSDGGCEGGGSSFRVHQMGRVDLDEEEVGVGKEWEEDFPW</sequence>
<protein>
    <submittedName>
        <fullName evidence="2">Uncharacterized protein</fullName>
    </submittedName>
</protein>
<evidence type="ECO:0000313" key="3">
    <source>
        <dbReference type="Proteomes" id="UP000324222"/>
    </source>
</evidence>
<reference evidence="2 3" key="1">
    <citation type="submission" date="2019-05" db="EMBL/GenBank/DDBJ databases">
        <title>Another draft genome of Portunus trituberculatus and its Hox gene families provides insights of decapod evolution.</title>
        <authorList>
            <person name="Jeong J.-H."/>
            <person name="Song I."/>
            <person name="Kim S."/>
            <person name="Choi T."/>
            <person name="Kim D."/>
            <person name="Ryu S."/>
            <person name="Kim W."/>
        </authorList>
    </citation>
    <scope>NUCLEOTIDE SEQUENCE [LARGE SCALE GENOMIC DNA]</scope>
    <source>
        <tissue evidence="2">Muscle</tissue>
    </source>
</reference>
<dbReference type="Proteomes" id="UP000324222">
    <property type="component" value="Unassembled WGS sequence"/>
</dbReference>
<feature type="region of interest" description="Disordered" evidence="1">
    <location>
        <begin position="1"/>
        <end position="22"/>
    </location>
</feature>
<comment type="caution">
    <text evidence="2">The sequence shown here is derived from an EMBL/GenBank/DDBJ whole genome shotgun (WGS) entry which is preliminary data.</text>
</comment>
<dbReference type="EMBL" id="VSRR010000288">
    <property type="protein sequence ID" value="MPC13542.1"/>
    <property type="molecule type" value="Genomic_DNA"/>
</dbReference>
<keyword evidence="3" id="KW-1185">Reference proteome</keyword>
<organism evidence="2 3">
    <name type="scientific">Portunus trituberculatus</name>
    <name type="common">Swimming crab</name>
    <name type="synonym">Neptunus trituberculatus</name>
    <dbReference type="NCBI Taxonomy" id="210409"/>
    <lineage>
        <taxon>Eukaryota</taxon>
        <taxon>Metazoa</taxon>
        <taxon>Ecdysozoa</taxon>
        <taxon>Arthropoda</taxon>
        <taxon>Crustacea</taxon>
        <taxon>Multicrustacea</taxon>
        <taxon>Malacostraca</taxon>
        <taxon>Eumalacostraca</taxon>
        <taxon>Eucarida</taxon>
        <taxon>Decapoda</taxon>
        <taxon>Pleocyemata</taxon>
        <taxon>Brachyura</taxon>
        <taxon>Eubrachyura</taxon>
        <taxon>Portunoidea</taxon>
        <taxon>Portunidae</taxon>
        <taxon>Portuninae</taxon>
        <taxon>Portunus</taxon>
    </lineage>
</organism>
<dbReference type="AlphaFoldDB" id="A0A5B7CUS9"/>
<proteinExistence type="predicted"/>
<evidence type="ECO:0000313" key="2">
    <source>
        <dbReference type="EMBL" id="MPC13542.1"/>
    </source>
</evidence>
<name>A0A5B7CUS9_PORTR</name>
<evidence type="ECO:0000256" key="1">
    <source>
        <dbReference type="SAM" id="MobiDB-lite"/>
    </source>
</evidence>
<gene>
    <name evidence="2" type="ORF">E2C01_006280</name>
</gene>